<dbReference type="HOGENOM" id="CLU_081631_3_2_1"/>
<evidence type="ECO:0000313" key="2">
    <source>
        <dbReference type="Proteomes" id="UP000053593"/>
    </source>
</evidence>
<dbReference type="AlphaFoldDB" id="A0A0D0CN31"/>
<accession>A0A0D0CN31</accession>
<dbReference type="EMBL" id="KN834796">
    <property type="protein sequence ID" value="KIK56663.1"/>
    <property type="molecule type" value="Genomic_DNA"/>
</dbReference>
<sequence length="200" mass="21509">MAPVLSYITFPASETFIKEKDQARHTIEELTKVDGIISSYVGLQVEEEGAKHGYLISTWQSPEKLQAFRDSAGDKFNSILSTLTSGEITRYHFVASQRIPEPALESKVTEFVVGKPKAGQSGDAFKAAAIKMSDALEAVGHGSAIGESIDGSGAYLLAAGWDSSAQHWETAKKDPIPAIDAEIKSIADITITHVSLTKRS</sequence>
<reference evidence="1 2" key="1">
    <citation type="submission" date="2014-04" db="EMBL/GenBank/DDBJ databases">
        <title>Evolutionary Origins and Diversification of the Mycorrhizal Mutualists.</title>
        <authorList>
            <consortium name="DOE Joint Genome Institute"/>
            <consortium name="Mycorrhizal Genomics Consortium"/>
            <person name="Kohler A."/>
            <person name="Kuo A."/>
            <person name="Nagy L.G."/>
            <person name="Floudas D."/>
            <person name="Copeland A."/>
            <person name="Barry K.W."/>
            <person name="Cichocki N."/>
            <person name="Veneault-Fourrey C."/>
            <person name="LaButti K."/>
            <person name="Lindquist E.A."/>
            <person name="Lipzen A."/>
            <person name="Lundell T."/>
            <person name="Morin E."/>
            <person name="Murat C."/>
            <person name="Riley R."/>
            <person name="Ohm R."/>
            <person name="Sun H."/>
            <person name="Tunlid A."/>
            <person name="Henrissat B."/>
            <person name="Grigoriev I.V."/>
            <person name="Hibbett D.S."/>
            <person name="Martin F."/>
        </authorList>
    </citation>
    <scope>NUCLEOTIDE SEQUENCE [LARGE SCALE GENOMIC DNA]</scope>
    <source>
        <strain evidence="1 2">FD-317 M1</strain>
    </source>
</reference>
<evidence type="ECO:0008006" key="3">
    <source>
        <dbReference type="Google" id="ProtNLM"/>
    </source>
</evidence>
<proteinExistence type="predicted"/>
<gene>
    <name evidence="1" type="ORF">GYMLUDRAFT_46968</name>
</gene>
<name>A0A0D0CN31_9AGAR</name>
<dbReference type="Gene3D" id="3.30.70.100">
    <property type="match status" value="2"/>
</dbReference>
<organism evidence="1 2">
    <name type="scientific">Collybiopsis luxurians FD-317 M1</name>
    <dbReference type="NCBI Taxonomy" id="944289"/>
    <lineage>
        <taxon>Eukaryota</taxon>
        <taxon>Fungi</taxon>
        <taxon>Dikarya</taxon>
        <taxon>Basidiomycota</taxon>
        <taxon>Agaricomycotina</taxon>
        <taxon>Agaricomycetes</taxon>
        <taxon>Agaricomycetidae</taxon>
        <taxon>Agaricales</taxon>
        <taxon>Marasmiineae</taxon>
        <taxon>Omphalotaceae</taxon>
        <taxon>Collybiopsis</taxon>
        <taxon>Collybiopsis luxurians</taxon>
    </lineage>
</organism>
<dbReference type="Proteomes" id="UP000053593">
    <property type="component" value="Unassembled WGS sequence"/>
</dbReference>
<keyword evidence="2" id="KW-1185">Reference proteome</keyword>
<dbReference type="OrthoDB" id="3830579at2759"/>
<protein>
    <recommendedName>
        <fullName evidence="3">ABM domain-containing protein</fullName>
    </recommendedName>
</protein>
<evidence type="ECO:0000313" key="1">
    <source>
        <dbReference type="EMBL" id="KIK56663.1"/>
    </source>
</evidence>